<dbReference type="Proteomes" id="UP000294662">
    <property type="component" value="Unassembled WGS sequence"/>
</dbReference>
<keyword evidence="3" id="KW-1185">Reference proteome</keyword>
<evidence type="ECO:0000313" key="2">
    <source>
        <dbReference type="EMBL" id="TDE35635.1"/>
    </source>
</evidence>
<protein>
    <submittedName>
        <fullName evidence="2">DUF2924 domain-containing protein</fullName>
    </submittedName>
</protein>
<gene>
    <name evidence="2" type="ORF">E1B25_16915</name>
</gene>
<proteinExistence type="predicted"/>
<dbReference type="OrthoDB" id="284135at2"/>
<feature type="region of interest" description="Disordered" evidence="1">
    <location>
        <begin position="1"/>
        <end position="29"/>
    </location>
</feature>
<sequence length="175" mass="18886">MQDLSHIPTPPEADARKRQAKRQATGAPSLADLAAADRATLLDHWRATFAAPPPKGMSQVFLRRFLAFELQSCQHGGLPKSLIDRIAREAAGTTRKTAPALRPGGRLLREWNGVTHVVDILENGCLWQGETYPSLSAVARAITGAHWSGPRFFGLADQAGRRQSRSGSKGKGAAK</sequence>
<dbReference type="AlphaFoldDB" id="A0A4R5ELV5"/>
<evidence type="ECO:0000313" key="3">
    <source>
        <dbReference type="Proteomes" id="UP000294662"/>
    </source>
</evidence>
<dbReference type="InterPro" id="IPR021322">
    <property type="entry name" value="DUF2924"/>
</dbReference>
<comment type="caution">
    <text evidence="2">The sequence shown here is derived from an EMBL/GenBank/DDBJ whole genome shotgun (WGS) entry which is preliminary data.</text>
</comment>
<evidence type="ECO:0000256" key="1">
    <source>
        <dbReference type="SAM" id="MobiDB-lite"/>
    </source>
</evidence>
<dbReference type="RefSeq" id="WP_132830714.1">
    <property type="nucleotide sequence ID" value="NZ_SMFP01000012.1"/>
</dbReference>
<name>A0A4R5ELV5_9RHOB</name>
<dbReference type="Pfam" id="PF11149">
    <property type="entry name" value="DUF2924"/>
    <property type="match status" value="1"/>
</dbReference>
<organism evidence="2 3">
    <name type="scientific">Antarcticimicrobium sediminis</name>
    <dbReference type="NCBI Taxonomy" id="2546227"/>
    <lineage>
        <taxon>Bacteria</taxon>
        <taxon>Pseudomonadati</taxon>
        <taxon>Pseudomonadota</taxon>
        <taxon>Alphaproteobacteria</taxon>
        <taxon>Rhodobacterales</taxon>
        <taxon>Paracoccaceae</taxon>
        <taxon>Antarcticimicrobium</taxon>
    </lineage>
</organism>
<dbReference type="EMBL" id="SMFP01000012">
    <property type="protein sequence ID" value="TDE35635.1"/>
    <property type="molecule type" value="Genomic_DNA"/>
</dbReference>
<reference evidence="2 3" key="1">
    <citation type="submission" date="2019-03" db="EMBL/GenBank/DDBJ databases">
        <authorList>
            <person name="Zhang S."/>
        </authorList>
    </citation>
    <scope>NUCLEOTIDE SEQUENCE [LARGE SCALE GENOMIC DNA]</scope>
    <source>
        <strain evidence="2 3">S4J41</strain>
    </source>
</reference>
<accession>A0A4R5ELV5</accession>